<dbReference type="CDD" id="cd00118">
    <property type="entry name" value="LysM"/>
    <property type="match status" value="1"/>
</dbReference>
<dbReference type="Proteomes" id="UP000636888">
    <property type="component" value="Unassembled WGS sequence"/>
</dbReference>
<keyword evidence="5" id="KW-1185">Reference proteome</keyword>
<protein>
    <submittedName>
        <fullName evidence="4">LysM peptidoglycan-binding domain-containing protein</fullName>
    </submittedName>
</protein>
<dbReference type="EMBL" id="JAEMHM010000001">
    <property type="protein sequence ID" value="MBJ6723290.1"/>
    <property type="molecule type" value="Genomic_DNA"/>
</dbReference>
<comment type="caution">
    <text evidence="4">The sequence shown here is derived from an EMBL/GenBank/DDBJ whole genome shotgun (WGS) entry which is preliminary data.</text>
</comment>
<evidence type="ECO:0000313" key="5">
    <source>
        <dbReference type="Proteomes" id="UP000636888"/>
    </source>
</evidence>
<proteinExistence type="predicted"/>
<dbReference type="PANTHER" id="PTHR34700:SF4">
    <property type="entry name" value="PHAGE-LIKE ELEMENT PBSX PROTEIN XKDP"/>
    <property type="match status" value="1"/>
</dbReference>
<name>A0A8J7JJV1_9BACT</name>
<dbReference type="InterPro" id="IPR052196">
    <property type="entry name" value="Bact_Kbp"/>
</dbReference>
<dbReference type="SMART" id="SM00257">
    <property type="entry name" value="LysM"/>
    <property type="match status" value="1"/>
</dbReference>
<dbReference type="PANTHER" id="PTHR34700">
    <property type="entry name" value="POTASSIUM BINDING PROTEIN KBP"/>
    <property type="match status" value="1"/>
</dbReference>
<evidence type="ECO:0000313" key="4">
    <source>
        <dbReference type="EMBL" id="MBJ6723290.1"/>
    </source>
</evidence>
<evidence type="ECO:0000256" key="2">
    <source>
        <dbReference type="SAM" id="SignalP"/>
    </source>
</evidence>
<dbReference type="SUPFAM" id="SSF54106">
    <property type="entry name" value="LysM domain"/>
    <property type="match status" value="1"/>
</dbReference>
<feature type="region of interest" description="Disordered" evidence="1">
    <location>
        <begin position="88"/>
        <end position="122"/>
    </location>
</feature>
<dbReference type="InterPro" id="IPR036779">
    <property type="entry name" value="LysM_dom_sf"/>
</dbReference>
<evidence type="ECO:0000256" key="1">
    <source>
        <dbReference type="SAM" id="MobiDB-lite"/>
    </source>
</evidence>
<sequence length="344" mass="37711">MRKHVVLALLALGLALPAARAVAADREPVVYTVVPGDTLWGLSERFFNDPHYWPNLWAANPDIANPHFIYPGQQLRFYENRVEIVPAPAPPAPTATAEKQSAVPTPPPEALPEQPAKGKDFRTSGGEGYLLERDLHPAGFILSTHQNRQIVGEDDIVYTDIGRVNGANVGDRYTIYTKLGAVSHPVTNVILGYKVIPLGDLQLSEVEEKASKAIITRSYQEITAGAYLMPYRDRRVVVPLKAADRDLVGYIVETQTGNQALAVGDVVFLDLGRSHGIKRGNLLYIVRDVAPDQRYAQAKIESLPVEVVGALVVTETGFNTSTAVIVKSVDTIYRGDRVELKKSR</sequence>
<dbReference type="PROSITE" id="PS51782">
    <property type="entry name" value="LYSM"/>
    <property type="match status" value="1"/>
</dbReference>
<dbReference type="RefSeq" id="WP_199382129.1">
    <property type="nucleotide sequence ID" value="NZ_JAEMHM010000001.1"/>
</dbReference>
<organism evidence="4 5">
    <name type="scientific">Geomesophilobacter sediminis</name>
    <dbReference type="NCBI Taxonomy" id="2798584"/>
    <lineage>
        <taxon>Bacteria</taxon>
        <taxon>Pseudomonadati</taxon>
        <taxon>Thermodesulfobacteriota</taxon>
        <taxon>Desulfuromonadia</taxon>
        <taxon>Geobacterales</taxon>
        <taxon>Geobacteraceae</taxon>
        <taxon>Geomesophilobacter</taxon>
    </lineage>
</organism>
<dbReference type="InterPro" id="IPR018392">
    <property type="entry name" value="LysM"/>
</dbReference>
<dbReference type="Pfam" id="PF01476">
    <property type="entry name" value="LysM"/>
    <property type="match status" value="1"/>
</dbReference>
<evidence type="ECO:0000259" key="3">
    <source>
        <dbReference type="PROSITE" id="PS51782"/>
    </source>
</evidence>
<reference evidence="4" key="1">
    <citation type="submission" date="2020-12" db="EMBL/GenBank/DDBJ databases">
        <title>Geomonas sp. Red875, isolated from river sediment.</title>
        <authorList>
            <person name="Xu Z."/>
            <person name="Zhang Z."/>
            <person name="Masuda Y."/>
            <person name="Itoh H."/>
            <person name="Senoo K."/>
        </authorList>
    </citation>
    <scope>NUCLEOTIDE SEQUENCE</scope>
    <source>
        <strain evidence="4">Red875</strain>
    </source>
</reference>
<dbReference type="Gene3D" id="3.10.350.10">
    <property type="entry name" value="LysM domain"/>
    <property type="match status" value="1"/>
</dbReference>
<feature type="chain" id="PRO_5035322753" evidence="2">
    <location>
        <begin position="24"/>
        <end position="344"/>
    </location>
</feature>
<accession>A0A8J7JJV1</accession>
<gene>
    <name evidence="4" type="ORF">JFN93_01095</name>
</gene>
<keyword evidence="2" id="KW-0732">Signal</keyword>
<feature type="signal peptide" evidence="2">
    <location>
        <begin position="1"/>
        <end position="23"/>
    </location>
</feature>
<dbReference type="AlphaFoldDB" id="A0A8J7JJV1"/>
<feature type="domain" description="LysM" evidence="3">
    <location>
        <begin position="29"/>
        <end position="77"/>
    </location>
</feature>